<gene>
    <name evidence="5" type="ORF">EK386_16695</name>
</gene>
<proteinExistence type="predicted"/>
<dbReference type="Pfam" id="PF01520">
    <property type="entry name" value="Amidase_3"/>
    <property type="match status" value="1"/>
</dbReference>
<dbReference type="PANTHER" id="PTHR30404">
    <property type="entry name" value="N-ACETYLMURAMOYL-L-ALANINE AMIDASE"/>
    <property type="match status" value="1"/>
</dbReference>
<dbReference type="Gene3D" id="3.40.630.40">
    <property type="entry name" value="Zn-dependent exopeptidases"/>
    <property type="match status" value="1"/>
</dbReference>
<dbReference type="GO" id="GO:0009253">
    <property type="term" value="P:peptidoglycan catabolic process"/>
    <property type="evidence" value="ECO:0007669"/>
    <property type="project" value="InterPro"/>
</dbReference>
<keyword evidence="1" id="KW-0732">Signal</keyword>
<dbReference type="RefSeq" id="WP_126660319.1">
    <property type="nucleotide sequence ID" value="NZ_RYYR01000031.1"/>
</dbReference>
<organism evidence="5 6">
    <name type="scientific">Lysinibacillus antri</name>
    <dbReference type="NCBI Taxonomy" id="2498145"/>
    <lineage>
        <taxon>Bacteria</taxon>
        <taxon>Bacillati</taxon>
        <taxon>Bacillota</taxon>
        <taxon>Bacilli</taxon>
        <taxon>Bacillales</taxon>
        <taxon>Bacillaceae</taxon>
        <taxon>Lysinibacillus</taxon>
    </lineage>
</organism>
<sequence>MIKVGFDAGHGLNTPGKRTPDGEPEWTFNNKVARAFANELALYKGVMSKRFDDPTGRRDVPLIERTNGANSWGANYYISFHHNALASVWGEHTGVETFIYTTPKPQSTEFAHAIHPALVQSYGLRNRGVKKANLHIVRETNMPAILVEGGFMDSTIDIKKLRNNQVLENVGKAIAQAFARFVGLERAIPGQEEGLTVSQYEELKQRIAKLEGQLANKADITADRNRVDPSFKNDWDWAIANGIFRGDGNNLNPGGAITREQMASILKRYHDTFIANNNGVSTNHKEAWEKLTSQGITDGSNPRALATREQVVDMLNRAINEK</sequence>
<reference evidence="5 6" key="1">
    <citation type="submission" date="2018-12" db="EMBL/GenBank/DDBJ databases">
        <title>Lysinibacillus antri sp. nov., isolated from a cave soil.</title>
        <authorList>
            <person name="Narsing Rao M.P."/>
            <person name="Zhang H."/>
            <person name="Dong Z.-Y."/>
            <person name="Niu X.-K."/>
            <person name="Zhang K."/>
            <person name="Fang B.-Z."/>
            <person name="Kang Y.-Q."/>
            <person name="Xiao M."/>
            <person name="Li W.-J."/>
        </authorList>
    </citation>
    <scope>NUCLEOTIDE SEQUENCE [LARGE SCALE GENOMIC DNA]</scope>
    <source>
        <strain evidence="5 6">SYSU K30002</strain>
    </source>
</reference>
<protein>
    <submittedName>
        <fullName evidence="5">N-acetylmuramoyl-L-alanine amidase</fullName>
    </submittedName>
</protein>
<dbReference type="PANTHER" id="PTHR30404:SF0">
    <property type="entry name" value="N-ACETYLMURAMOYL-L-ALANINE AMIDASE AMIC"/>
    <property type="match status" value="1"/>
</dbReference>
<evidence type="ECO:0000313" key="5">
    <source>
        <dbReference type="EMBL" id="RUL48608.1"/>
    </source>
</evidence>
<dbReference type="CDD" id="cd02696">
    <property type="entry name" value="MurNAc-LAA"/>
    <property type="match status" value="1"/>
</dbReference>
<dbReference type="SMART" id="SM00646">
    <property type="entry name" value="Ami_3"/>
    <property type="match status" value="1"/>
</dbReference>
<dbReference type="InterPro" id="IPR001119">
    <property type="entry name" value="SLH_dom"/>
</dbReference>
<comment type="caution">
    <text evidence="5">The sequence shown here is derived from an EMBL/GenBank/DDBJ whole genome shotgun (WGS) entry which is preliminary data.</text>
</comment>
<dbReference type="EMBL" id="RYYR01000031">
    <property type="protein sequence ID" value="RUL48608.1"/>
    <property type="molecule type" value="Genomic_DNA"/>
</dbReference>
<dbReference type="GO" id="GO:0030288">
    <property type="term" value="C:outer membrane-bounded periplasmic space"/>
    <property type="evidence" value="ECO:0007669"/>
    <property type="project" value="TreeGrafter"/>
</dbReference>
<evidence type="ECO:0000259" key="4">
    <source>
        <dbReference type="PROSITE" id="PS51272"/>
    </source>
</evidence>
<dbReference type="GO" id="GO:0008745">
    <property type="term" value="F:N-acetylmuramoyl-L-alanine amidase activity"/>
    <property type="evidence" value="ECO:0007669"/>
    <property type="project" value="InterPro"/>
</dbReference>
<dbReference type="Proteomes" id="UP000287910">
    <property type="component" value="Unassembled WGS sequence"/>
</dbReference>
<dbReference type="PROSITE" id="PS51272">
    <property type="entry name" value="SLH"/>
    <property type="match status" value="1"/>
</dbReference>
<keyword evidence="2" id="KW-0378">Hydrolase</keyword>
<feature type="domain" description="SLH" evidence="4">
    <location>
        <begin position="218"/>
        <end position="280"/>
    </location>
</feature>
<evidence type="ECO:0000256" key="3">
    <source>
        <dbReference type="SAM" id="MobiDB-lite"/>
    </source>
</evidence>
<evidence type="ECO:0000256" key="2">
    <source>
        <dbReference type="ARBA" id="ARBA00022801"/>
    </source>
</evidence>
<evidence type="ECO:0000256" key="1">
    <source>
        <dbReference type="ARBA" id="ARBA00022729"/>
    </source>
</evidence>
<name>A0A3S0R4E0_9BACI</name>
<dbReference type="InterPro" id="IPR050695">
    <property type="entry name" value="N-acetylmuramoyl_amidase_3"/>
</dbReference>
<dbReference type="SUPFAM" id="SSF53187">
    <property type="entry name" value="Zn-dependent exopeptidases"/>
    <property type="match status" value="1"/>
</dbReference>
<dbReference type="AlphaFoldDB" id="A0A3S0R4E0"/>
<accession>A0A3S0R4E0</accession>
<evidence type="ECO:0000313" key="6">
    <source>
        <dbReference type="Proteomes" id="UP000287910"/>
    </source>
</evidence>
<feature type="region of interest" description="Disordered" evidence="3">
    <location>
        <begin position="1"/>
        <end position="24"/>
    </location>
</feature>
<dbReference type="InterPro" id="IPR002508">
    <property type="entry name" value="MurNAc-LAA_cat"/>
</dbReference>
<keyword evidence="6" id="KW-1185">Reference proteome</keyword>
<dbReference type="Pfam" id="PF00395">
    <property type="entry name" value="SLH"/>
    <property type="match status" value="1"/>
</dbReference>